<dbReference type="Pfam" id="PF00261">
    <property type="entry name" value="Tropomyosin"/>
    <property type="match status" value="2"/>
</dbReference>
<dbReference type="PANTHER" id="PTHR19269">
    <property type="entry name" value="TROPOMYOSIN"/>
    <property type="match status" value="1"/>
</dbReference>
<dbReference type="Gene3D" id="1.20.5.340">
    <property type="match status" value="2"/>
</dbReference>
<dbReference type="SUPFAM" id="SSF57997">
    <property type="entry name" value="Tropomyosin"/>
    <property type="match status" value="1"/>
</dbReference>
<evidence type="ECO:0000313" key="3">
    <source>
        <dbReference type="EMBL" id="KAF2657292.1"/>
    </source>
</evidence>
<dbReference type="EMBL" id="MU004326">
    <property type="protein sequence ID" value="KAF2657292.1"/>
    <property type="molecule type" value="Genomic_DNA"/>
</dbReference>
<dbReference type="Proteomes" id="UP000799324">
    <property type="component" value="Unassembled WGS sequence"/>
</dbReference>
<organism evidence="3 4">
    <name type="scientific">Lophiostoma macrostomum CBS 122681</name>
    <dbReference type="NCBI Taxonomy" id="1314788"/>
    <lineage>
        <taxon>Eukaryota</taxon>
        <taxon>Fungi</taxon>
        <taxon>Dikarya</taxon>
        <taxon>Ascomycota</taxon>
        <taxon>Pezizomycotina</taxon>
        <taxon>Dothideomycetes</taxon>
        <taxon>Pleosporomycetidae</taxon>
        <taxon>Pleosporales</taxon>
        <taxon>Lophiostomataceae</taxon>
        <taxon>Lophiostoma</taxon>
    </lineage>
</organism>
<dbReference type="FunFam" id="1.20.5.340:FF:000001">
    <property type="entry name" value="Tropomyosin alpha-1 chain isoform 2"/>
    <property type="match status" value="1"/>
</dbReference>
<keyword evidence="4" id="KW-1185">Reference proteome</keyword>
<accession>A0A6A6TCE1</accession>
<name>A0A6A6TCE1_9PLEO</name>
<feature type="coiled-coil region" evidence="2">
    <location>
        <begin position="1"/>
        <end position="157"/>
    </location>
</feature>
<proteinExistence type="predicted"/>
<gene>
    <name evidence="3" type="ORF">K491DRAFT_703486</name>
</gene>
<keyword evidence="1 2" id="KW-0175">Coiled coil</keyword>
<dbReference type="AlphaFoldDB" id="A0A6A6TCE1"/>
<protein>
    <submittedName>
        <fullName evidence="3">Tropomyosin</fullName>
    </submittedName>
</protein>
<evidence type="ECO:0000256" key="1">
    <source>
        <dbReference type="ARBA" id="ARBA00023054"/>
    </source>
</evidence>
<dbReference type="InterPro" id="IPR000533">
    <property type="entry name" value="Tropomyosin"/>
</dbReference>
<evidence type="ECO:0000256" key="2">
    <source>
        <dbReference type="SAM" id="Coils"/>
    </source>
</evidence>
<sequence>MERIRQRMDALRLEADDSAAKAEEYKAKVKTLDTENTQKEQEITSLTHKNQVLEAEVEKLEGQVKTFKDEAGAGAGASSQVEAMQRKIQVLEEEAEESDRTIRELNEKLRQTDVKSGHFERKVQALEQTRDQWETKYEEMAKKYADAQKRIDDFANELGDL</sequence>
<dbReference type="FunFam" id="1.20.5.170:FF:000114">
    <property type="entry name" value="Tropomyosin"/>
    <property type="match status" value="1"/>
</dbReference>
<reference evidence="3" key="1">
    <citation type="journal article" date="2020" name="Stud. Mycol.">
        <title>101 Dothideomycetes genomes: a test case for predicting lifestyles and emergence of pathogens.</title>
        <authorList>
            <person name="Haridas S."/>
            <person name="Albert R."/>
            <person name="Binder M."/>
            <person name="Bloem J."/>
            <person name="Labutti K."/>
            <person name="Salamov A."/>
            <person name="Andreopoulos B."/>
            <person name="Baker S."/>
            <person name="Barry K."/>
            <person name="Bills G."/>
            <person name="Bluhm B."/>
            <person name="Cannon C."/>
            <person name="Castanera R."/>
            <person name="Culley D."/>
            <person name="Daum C."/>
            <person name="Ezra D."/>
            <person name="Gonzalez J."/>
            <person name="Henrissat B."/>
            <person name="Kuo A."/>
            <person name="Liang C."/>
            <person name="Lipzen A."/>
            <person name="Lutzoni F."/>
            <person name="Magnuson J."/>
            <person name="Mondo S."/>
            <person name="Nolan M."/>
            <person name="Ohm R."/>
            <person name="Pangilinan J."/>
            <person name="Park H.-J."/>
            <person name="Ramirez L."/>
            <person name="Alfaro M."/>
            <person name="Sun H."/>
            <person name="Tritt A."/>
            <person name="Yoshinaga Y."/>
            <person name="Zwiers L.-H."/>
            <person name="Turgeon B."/>
            <person name="Goodwin S."/>
            <person name="Spatafora J."/>
            <person name="Crous P."/>
            <person name="Grigoriev I."/>
        </authorList>
    </citation>
    <scope>NUCLEOTIDE SEQUENCE</scope>
    <source>
        <strain evidence="3">CBS 122681</strain>
    </source>
</reference>
<evidence type="ECO:0000313" key="4">
    <source>
        <dbReference type="Proteomes" id="UP000799324"/>
    </source>
</evidence>
<dbReference type="OrthoDB" id="128924at2759"/>